<reference evidence="1" key="1">
    <citation type="submission" date="2021-03" db="EMBL/GenBank/DDBJ databases">
        <title>Comparative genomics and phylogenomic investigation of the class Geoglossomycetes provide insights into ecological specialization and systematics.</title>
        <authorList>
            <person name="Melie T."/>
            <person name="Pirro S."/>
            <person name="Miller A.N."/>
            <person name="Quandt A."/>
        </authorList>
    </citation>
    <scope>NUCLEOTIDE SEQUENCE</scope>
    <source>
        <strain evidence="1">CAQ_001_2017</strain>
    </source>
</reference>
<dbReference type="AlphaFoldDB" id="A0A9P8IH77"/>
<dbReference type="EMBL" id="JAGHQM010001426">
    <property type="protein sequence ID" value="KAH0555667.1"/>
    <property type="molecule type" value="Genomic_DNA"/>
</dbReference>
<name>A0A9P8IH77_9PEZI</name>
<dbReference type="PANTHER" id="PTHR33266">
    <property type="entry name" value="CHROMOSOME 15, WHOLE GENOME SHOTGUN SEQUENCE"/>
    <property type="match status" value="1"/>
</dbReference>
<accession>A0A9P8IH77</accession>
<dbReference type="Proteomes" id="UP000750711">
    <property type="component" value="Unassembled WGS sequence"/>
</dbReference>
<keyword evidence="2" id="KW-1185">Reference proteome</keyword>
<evidence type="ECO:0000313" key="1">
    <source>
        <dbReference type="EMBL" id="KAH0555667.1"/>
    </source>
</evidence>
<protein>
    <submittedName>
        <fullName evidence="1">Uncharacterized protein</fullName>
    </submittedName>
</protein>
<gene>
    <name evidence="1" type="ORF">GP486_006387</name>
</gene>
<proteinExistence type="predicted"/>
<comment type="caution">
    <text evidence="1">The sequence shown here is derived from an EMBL/GenBank/DDBJ whole genome shotgun (WGS) entry which is preliminary data.</text>
</comment>
<dbReference type="PANTHER" id="PTHR33266:SF1">
    <property type="entry name" value="F-BOX DOMAIN-CONTAINING PROTEIN"/>
    <property type="match status" value="1"/>
</dbReference>
<evidence type="ECO:0000313" key="2">
    <source>
        <dbReference type="Proteomes" id="UP000750711"/>
    </source>
</evidence>
<organism evidence="1 2">
    <name type="scientific">Trichoglossum hirsutum</name>
    <dbReference type="NCBI Taxonomy" id="265104"/>
    <lineage>
        <taxon>Eukaryota</taxon>
        <taxon>Fungi</taxon>
        <taxon>Dikarya</taxon>
        <taxon>Ascomycota</taxon>
        <taxon>Pezizomycotina</taxon>
        <taxon>Geoglossomycetes</taxon>
        <taxon>Geoglossales</taxon>
        <taxon>Geoglossaceae</taxon>
        <taxon>Trichoglossum</taxon>
    </lineage>
</organism>
<sequence length="629" mass="71079">MADPRSPERINFCDAVVEEAEQIATQLAKDEKWRHLFNNEEDSAFRAAIEGSKHMKALHLVIKNLMGDLEKRRLGNRDDNHLLAFVFDEASSLFYTNGLSFKSDAGRYIALNRIISCLREFPIWFFFLSTESKVEKILPPDIPRPAYENLYLTSANRNSAWRAYSQDPDQKLRVFPPFVAFPLNIEDQRKMRNPADRKAELAKPMVRFSGAKHIAMFGRSLWSAYTSAHQIYDVAKLKIIGGRNEYNPLDKHQVFAVLSFCLVLDTCLESTISLPLLRTAVGSFMRVVISMDQRTGFLHTTTPSEPILAQVAMEHLCKAGGYWSLSIQTLSRELLQQGLIEKGLKGELFSRLLLILAHDSLCGALGLERILTFTVKDFLLALYAPDHHDLIQVIGVQILQARMNFTHFAMTNESLLPGDPTLDLHDNLAFDQLIPVYFDKDEEEFDQSKCGAIVIQNKNKEAATTPAYIFGEEFLKIRPSGQASKANNQPPIRKKKKYAFAGMNCPILFLLFNLDTEPGTSAPVQVSCSTESSCPPVWVIHSRGHTEAVFGCLKTMRAESVVETFFVSSAVKRKGIYHQMARRNLVFDRMTRNSRYASPKVDGSRYVEDLGGWVQDSDNDGEDIQMKDG</sequence>